<dbReference type="PROSITE" id="PS00189">
    <property type="entry name" value="LIPOYL"/>
    <property type="match status" value="1"/>
</dbReference>
<protein>
    <submittedName>
        <fullName evidence="7">Single hybrid motif-containing protein</fullName>
    </submittedName>
</protein>
<dbReference type="PANTHER" id="PTHR23151:SF82">
    <property type="entry name" value="PYRUVATE DEHYDROGENASE COMPLEX PROTEIN X COMPONENT, MITOCHONDRIAL"/>
    <property type="match status" value="1"/>
</dbReference>
<dbReference type="SUPFAM" id="SSF47005">
    <property type="entry name" value="Peripheral subunit-binding domain of 2-oxo acid dehydrogenase complex"/>
    <property type="match status" value="1"/>
</dbReference>
<dbReference type="InterPro" id="IPR045257">
    <property type="entry name" value="E2/Pdx1"/>
</dbReference>
<proteinExistence type="inferred from homology"/>
<dbReference type="OrthoDB" id="537444at2759"/>
<dbReference type="InterPro" id="IPR000089">
    <property type="entry name" value="Biotin_lipoyl"/>
</dbReference>
<dbReference type="InterPro" id="IPR004167">
    <property type="entry name" value="PSBD"/>
</dbReference>
<feature type="compositionally biased region" description="Basic and acidic residues" evidence="4">
    <location>
        <begin position="123"/>
        <end position="132"/>
    </location>
</feature>
<dbReference type="InterPro" id="IPR003016">
    <property type="entry name" value="2-oxoA_DH_lipoyl-BS"/>
</dbReference>
<comment type="similarity">
    <text evidence="1">Belongs to the 2-oxoacid dehydrogenase family.</text>
</comment>
<dbReference type="PROSITE" id="PS50968">
    <property type="entry name" value="BIOTINYL_LIPOYL"/>
    <property type="match status" value="1"/>
</dbReference>
<dbReference type="Gene3D" id="2.40.50.100">
    <property type="match status" value="1"/>
</dbReference>
<dbReference type="Pfam" id="PF00364">
    <property type="entry name" value="Biotin_lipoyl"/>
    <property type="match status" value="1"/>
</dbReference>
<sequence>MASLRTLTSLSSAARRCTQSRRLLHQTHPRHAITNLQMPAMSPTMTEGGIASWKKKDGEAFSTGDVLLEIETDKATIDVEAQDDGVMGKILLPDGSKNVPVGKVIALLAEEGDDISNLQPPAEEPKPPKQEESSAAASSSSPSPSPAQEPSKSIPEIPTPKPSHGDQPPAHSRPLFPSVHRLLLENNIANPEEIKGTGVRGMLTKGDVLAYLGKASGPTGTFKETPSHLQDAVKPAEKKEAAKPLDGPTVRRLIVSSMLQSSLKARNPQPIPTALSFDDIIADYLPSAPKSAASPKVEGILPAPASKSTPSYLDGLF</sequence>
<keyword evidence="2" id="KW-0450">Lipoyl</keyword>
<evidence type="ECO:0000256" key="2">
    <source>
        <dbReference type="ARBA" id="ARBA00022823"/>
    </source>
</evidence>
<evidence type="ECO:0000313" key="8">
    <source>
        <dbReference type="Proteomes" id="UP000308652"/>
    </source>
</evidence>
<dbReference type="InterPro" id="IPR011053">
    <property type="entry name" value="Single_hybrid_motif"/>
</dbReference>
<evidence type="ECO:0000256" key="3">
    <source>
        <dbReference type="ARBA" id="ARBA00022946"/>
    </source>
</evidence>
<keyword evidence="8" id="KW-1185">Reference proteome</keyword>
<dbReference type="CDD" id="cd06849">
    <property type="entry name" value="lipoyl_domain"/>
    <property type="match status" value="1"/>
</dbReference>
<dbReference type="EMBL" id="ML213627">
    <property type="protein sequence ID" value="TFK34830.1"/>
    <property type="molecule type" value="Genomic_DNA"/>
</dbReference>
<dbReference type="InterPro" id="IPR036625">
    <property type="entry name" value="E3-bd_dom_sf"/>
</dbReference>
<gene>
    <name evidence="7" type="ORF">BDQ12DRAFT_688921</name>
</gene>
<dbReference type="AlphaFoldDB" id="A0A5C3LPL4"/>
<feature type="region of interest" description="Disordered" evidence="4">
    <location>
        <begin position="289"/>
        <end position="317"/>
    </location>
</feature>
<evidence type="ECO:0000259" key="5">
    <source>
        <dbReference type="PROSITE" id="PS50968"/>
    </source>
</evidence>
<organism evidence="7 8">
    <name type="scientific">Crucibulum laeve</name>
    <dbReference type="NCBI Taxonomy" id="68775"/>
    <lineage>
        <taxon>Eukaryota</taxon>
        <taxon>Fungi</taxon>
        <taxon>Dikarya</taxon>
        <taxon>Basidiomycota</taxon>
        <taxon>Agaricomycotina</taxon>
        <taxon>Agaricomycetes</taxon>
        <taxon>Agaricomycetidae</taxon>
        <taxon>Agaricales</taxon>
        <taxon>Agaricineae</taxon>
        <taxon>Nidulariaceae</taxon>
        <taxon>Crucibulum</taxon>
    </lineage>
</organism>
<name>A0A5C3LPL4_9AGAR</name>
<dbReference type="STRING" id="68775.A0A5C3LPL4"/>
<feature type="domain" description="Peripheral subunit-binding (PSBD)" evidence="6">
    <location>
        <begin position="174"/>
        <end position="212"/>
    </location>
</feature>
<dbReference type="GO" id="GO:0004742">
    <property type="term" value="F:dihydrolipoyllysine-residue acetyltransferase activity"/>
    <property type="evidence" value="ECO:0007669"/>
    <property type="project" value="TreeGrafter"/>
</dbReference>
<dbReference type="GO" id="GO:0045254">
    <property type="term" value="C:pyruvate dehydrogenase complex"/>
    <property type="evidence" value="ECO:0007669"/>
    <property type="project" value="InterPro"/>
</dbReference>
<evidence type="ECO:0000313" key="7">
    <source>
        <dbReference type="EMBL" id="TFK34830.1"/>
    </source>
</evidence>
<evidence type="ECO:0000259" key="6">
    <source>
        <dbReference type="PROSITE" id="PS51826"/>
    </source>
</evidence>
<dbReference type="Gene3D" id="4.10.320.10">
    <property type="entry name" value="E3-binding domain"/>
    <property type="match status" value="1"/>
</dbReference>
<accession>A0A5C3LPL4</accession>
<dbReference type="SUPFAM" id="SSF51230">
    <property type="entry name" value="Single hybrid motif"/>
    <property type="match status" value="1"/>
</dbReference>
<evidence type="ECO:0000256" key="1">
    <source>
        <dbReference type="ARBA" id="ARBA00007317"/>
    </source>
</evidence>
<dbReference type="Proteomes" id="UP000308652">
    <property type="component" value="Unassembled WGS sequence"/>
</dbReference>
<feature type="domain" description="Lipoyl-binding" evidence="5">
    <location>
        <begin position="33"/>
        <end position="109"/>
    </location>
</feature>
<dbReference type="PANTHER" id="PTHR23151">
    <property type="entry name" value="DIHYDROLIPOAMIDE ACETYL/SUCCINYL-TRANSFERASE-RELATED"/>
    <property type="match status" value="1"/>
</dbReference>
<evidence type="ECO:0000256" key="4">
    <source>
        <dbReference type="SAM" id="MobiDB-lite"/>
    </source>
</evidence>
<feature type="compositionally biased region" description="Low complexity" evidence="4">
    <location>
        <begin position="133"/>
        <end position="153"/>
    </location>
</feature>
<dbReference type="PROSITE" id="PS51826">
    <property type="entry name" value="PSBD"/>
    <property type="match status" value="1"/>
</dbReference>
<reference evidence="7 8" key="1">
    <citation type="journal article" date="2019" name="Nat. Ecol. Evol.">
        <title>Megaphylogeny resolves global patterns of mushroom evolution.</title>
        <authorList>
            <person name="Varga T."/>
            <person name="Krizsan K."/>
            <person name="Foldi C."/>
            <person name="Dima B."/>
            <person name="Sanchez-Garcia M."/>
            <person name="Sanchez-Ramirez S."/>
            <person name="Szollosi G.J."/>
            <person name="Szarkandi J.G."/>
            <person name="Papp V."/>
            <person name="Albert L."/>
            <person name="Andreopoulos W."/>
            <person name="Angelini C."/>
            <person name="Antonin V."/>
            <person name="Barry K.W."/>
            <person name="Bougher N.L."/>
            <person name="Buchanan P."/>
            <person name="Buyck B."/>
            <person name="Bense V."/>
            <person name="Catcheside P."/>
            <person name="Chovatia M."/>
            <person name="Cooper J."/>
            <person name="Damon W."/>
            <person name="Desjardin D."/>
            <person name="Finy P."/>
            <person name="Geml J."/>
            <person name="Haridas S."/>
            <person name="Hughes K."/>
            <person name="Justo A."/>
            <person name="Karasinski D."/>
            <person name="Kautmanova I."/>
            <person name="Kiss B."/>
            <person name="Kocsube S."/>
            <person name="Kotiranta H."/>
            <person name="LaButti K.M."/>
            <person name="Lechner B.E."/>
            <person name="Liimatainen K."/>
            <person name="Lipzen A."/>
            <person name="Lukacs Z."/>
            <person name="Mihaltcheva S."/>
            <person name="Morgado L.N."/>
            <person name="Niskanen T."/>
            <person name="Noordeloos M.E."/>
            <person name="Ohm R.A."/>
            <person name="Ortiz-Santana B."/>
            <person name="Ovrebo C."/>
            <person name="Racz N."/>
            <person name="Riley R."/>
            <person name="Savchenko A."/>
            <person name="Shiryaev A."/>
            <person name="Soop K."/>
            <person name="Spirin V."/>
            <person name="Szebenyi C."/>
            <person name="Tomsovsky M."/>
            <person name="Tulloss R.E."/>
            <person name="Uehling J."/>
            <person name="Grigoriev I.V."/>
            <person name="Vagvolgyi C."/>
            <person name="Papp T."/>
            <person name="Martin F.M."/>
            <person name="Miettinen O."/>
            <person name="Hibbett D.S."/>
            <person name="Nagy L.G."/>
        </authorList>
    </citation>
    <scope>NUCLEOTIDE SEQUENCE [LARGE SCALE GENOMIC DNA]</scope>
    <source>
        <strain evidence="7 8">CBS 166.37</strain>
    </source>
</reference>
<keyword evidence="3" id="KW-0809">Transit peptide</keyword>
<dbReference type="FunFam" id="2.40.50.100:FF:000010">
    <property type="entry name" value="Acetyltransferase component of pyruvate dehydrogenase complex"/>
    <property type="match status" value="1"/>
</dbReference>
<dbReference type="GO" id="GO:0006086">
    <property type="term" value="P:pyruvate decarboxylation to acetyl-CoA"/>
    <property type="evidence" value="ECO:0007669"/>
    <property type="project" value="InterPro"/>
</dbReference>
<feature type="region of interest" description="Disordered" evidence="4">
    <location>
        <begin position="113"/>
        <end position="175"/>
    </location>
</feature>
<dbReference type="Pfam" id="PF02817">
    <property type="entry name" value="E3_binding"/>
    <property type="match status" value="1"/>
</dbReference>